<accession>A0A540W926</accession>
<keyword evidence="2" id="KW-1185">Reference proteome</keyword>
<gene>
    <name evidence="1" type="ORF">E6W39_29010</name>
</gene>
<protein>
    <submittedName>
        <fullName evidence="1">Uncharacterized protein</fullName>
    </submittedName>
</protein>
<dbReference type="RefSeq" id="WP_141636003.1">
    <property type="nucleotide sequence ID" value="NZ_VIGB01000003.1"/>
</dbReference>
<dbReference type="EMBL" id="VIGB01000003">
    <property type="protein sequence ID" value="TQF05529.1"/>
    <property type="molecule type" value="Genomic_DNA"/>
</dbReference>
<evidence type="ECO:0000313" key="1">
    <source>
        <dbReference type="EMBL" id="TQF05529.1"/>
    </source>
</evidence>
<name>A0A540W926_9ACTN</name>
<organism evidence="1 2">
    <name type="scientific">Kitasatospora acidiphila</name>
    <dbReference type="NCBI Taxonomy" id="2567942"/>
    <lineage>
        <taxon>Bacteria</taxon>
        <taxon>Bacillati</taxon>
        <taxon>Actinomycetota</taxon>
        <taxon>Actinomycetes</taxon>
        <taxon>Kitasatosporales</taxon>
        <taxon>Streptomycetaceae</taxon>
        <taxon>Kitasatospora</taxon>
    </lineage>
</organism>
<sequence length="65" mass="7154">MGIIEICLGTGAFVVYGMLRFTEKVFDQIPVLSRKAIIGIRSLRDVKAEWRKGLARDSDGGDAGR</sequence>
<proteinExistence type="predicted"/>
<dbReference type="AlphaFoldDB" id="A0A540W926"/>
<comment type="caution">
    <text evidence="1">The sequence shown here is derived from an EMBL/GenBank/DDBJ whole genome shotgun (WGS) entry which is preliminary data.</text>
</comment>
<dbReference type="Proteomes" id="UP000319103">
    <property type="component" value="Unassembled WGS sequence"/>
</dbReference>
<evidence type="ECO:0000313" key="2">
    <source>
        <dbReference type="Proteomes" id="UP000319103"/>
    </source>
</evidence>
<reference evidence="1 2" key="1">
    <citation type="submission" date="2019-06" db="EMBL/GenBank/DDBJ databases">
        <title>Description of Kitasatospora acidophila sp. nov. isolated from pine grove soil, and reclassification of Streptomyces novaecaesareae to Kitasatospora novaeceasareae comb. nov.</title>
        <authorList>
            <person name="Kim M.J."/>
        </authorList>
    </citation>
    <scope>NUCLEOTIDE SEQUENCE [LARGE SCALE GENOMIC DNA]</scope>
    <source>
        <strain evidence="1 2">MMS16-CNU292</strain>
    </source>
</reference>